<evidence type="ECO:0000313" key="2">
    <source>
        <dbReference type="Proteomes" id="UP000478052"/>
    </source>
</evidence>
<comment type="caution">
    <text evidence="1">The sequence shown here is derived from an EMBL/GenBank/DDBJ whole genome shotgun (WGS) entry which is preliminary data.</text>
</comment>
<reference evidence="1 2" key="1">
    <citation type="submission" date="2019-08" db="EMBL/GenBank/DDBJ databases">
        <title>Whole genome of Aphis craccivora.</title>
        <authorList>
            <person name="Voronova N.V."/>
            <person name="Shulinski R.S."/>
            <person name="Bandarenka Y.V."/>
            <person name="Zhorov D.G."/>
            <person name="Warner D."/>
        </authorList>
    </citation>
    <scope>NUCLEOTIDE SEQUENCE [LARGE SCALE GENOMIC DNA]</scope>
    <source>
        <strain evidence="1">180601</strain>
        <tissue evidence="1">Whole Body</tissue>
    </source>
</reference>
<evidence type="ECO:0008006" key="3">
    <source>
        <dbReference type="Google" id="ProtNLM"/>
    </source>
</evidence>
<accession>A0A6G0Y5X4</accession>
<protein>
    <recommendedName>
        <fullName evidence="3">DUF4806 domain-containing protein</fullName>
    </recommendedName>
</protein>
<proteinExistence type="predicted"/>
<sequence length="478" mass="55161">MNPKKISQFILCRGDNLRQFERLITIEKNSILPVNKLATETDTLQITKKSEQHTSNSSVNFIHSNPSNDIDDSTLLSVANHLCSINSPSEDTCFDYSNYTDLCMPLSSNECNNNNSLENKLKHLISKYHVSHNFINELLTLLRSEGLKLPKDVRTLLKTPRTHEIINIHPGSNIHIGIEFLITPILEAYFDKLHDISLIKLSLNIDGLPLKKSSKSSFWPILISFKATEFHSFLLYSGPIVLRGKLKKSLYKHFMLLHCSVRLLMSDETCITYNELANKMLRQFVTQYSDLYGEEYITYNVHGLIHLAQFVKIHGSLDKFSAFKFENCLQIIKSTLKNCRFPLQDVYNRLIEYKNIDVASFVNYPILKKKITYDPLLYCDPTDTLYEAIVLEKWIISTIVRKAIGNIILEVVKFNSMEMFNEPFNSSLISDFYVDLSIYSYVIIDHRYNFSGENIIYSVQSKNGRCLLIVCSNKLVQW</sequence>
<name>A0A6G0Y5X4_APHCR</name>
<dbReference type="PANTHER" id="PTHR33053:SF25">
    <property type="entry name" value="TRANSPOSASE DOMAIN-CONTAINING PROTEIN"/>
    <property type="match status" value="1"/>
</dbReference>
<dbReference type="Proteomes" id="UP000478052">
    <property type="component" value="Unassembled WGS sequence"/>
</dbReference>
<organism evidence="1 2">
    <name type="scientific">Aphis craccivora</name>
    <name type="common">Cowpea aphid</name>
    <dbReference type="NCBI Taxonomy" id="307492"/>
    <lineage>
        <taxon>Eukaryota</taxon>
        <taxon>Metazoa</taxon>
        <taxon>Ecdysozoa</taxon>
        <taxon>Arthropoda</taxon>
        <taxon>Hexapoda</taxon>
        <taxon>Insecta</taxon>
        <taxon>Pterygota</taxon>
        <taxon>Neoptera</taxon>
        <taxon>Paraneoptera</taxon>
        <taxon>Hemiptera</taxon>
        <taxon>Sternorrhyncha</taxon>
        <taxon>Aphidomorpha</taxon>
        <taxon>Aphidoidea</taxon>
        <taxon>Aphididae</taxon>
        <taxon>Aphidini</taxon>
        <taxon>Aphis</taxon>
        <taxon>Aphis</taxon>
    </lineage>
</organism>
<dbReference type="PANTHER" id="PTHR33053">
    <property type="entry name" value="PROTEIN, PUTATIVE-RELATED"/>
    <property type="match status" value="1"/>
</dbReference>
<dbReference type="AlphaFoldDB" id="A0A6G0Y5X4"/>
<evidence type="ECO:0000313" key="1">
    <source>
        <dbReference type="EMBL" id="KAF0749604.1"/>
    </source>
</evidence>
<dbReference type="OrthoDB" id="6572584at2759"/>
<gene>
    <name evidence="1" type="ORF">FWK35_00019784</name>
</gene>
<keyword evidence="2" id="KW-1185">Reference proteome</keyword>
<dbReference type="EMBL" id="VUJU01006032">
    <property type="protein sequence ID" value="KAF0749604.1"/>
    <property type="molecule type" value="Genomic_DNA"/>
</dbReference>